<dbReference type="EMBL" id="AP018045">
    <property type="protein sequence ID" value="BAX52664.1"/>
    <property type="molecule type" value="Genomic_DNA"/>
</dbReference>
<evidence type="ECO:0000313" key="14">
    <source>
        <dbReference type="Proteomes" id="UP000516656"/>
    </source>
</evidence>
<evidence type="ECO:0000313" key="13">
    <source>
        <dbReference type="Proteomes" id="UP000218676"/>
    </source>
</evidence>
<dbReference type="PANTHER" id="PTHR43163:SF4">
    <property type="entry name" value="PUTRESCINE EXPORT SYSTEM PERMEASE PROTEIN SAPB"/>
    <property type="match status" value="1"/>
</dbReference>
<feature type="transmembrane region" description="Helical" evidence="9">
    <location>
        <begin position="81"/>
        <end position="100"/>
    </location>
</feature>
<keyword evidence="4" id="KW-0997">Cell inner membrane</keyword>
<dbReference type="InterPro" id="IPR035906">
    <property type="entry name" value="MetI-like_sf"/>
</dbReference>
<dbReference type="EMBL" id="CP061854">
    <property type="protein sequence ID" value="QOD55536.1"/>
    <property type="molecule type" value="Genomic_DNA"/>
</dbReference>
<proteinExistence type="inferred from homology"/>
<keyword evidence="2 9" id="KW-0813">Transport</keyword>
<evidence type="ECO:0000256" key="9">
    <source>
        <dbReference type="RuleBase" id="RU363032"/>
    </source>
</evidence>
<comment type="similarity">
    <text evidence="8">Belongs to the binding-protein-dependent transport system permease family. OppBC subfamily.</text>
</comment>
<sequence length="320" mass="35813">MFIYTIRRLNLFIITLMILTIIGYSILRLDTNTMWSQQPFFSGWFMYLKNLAAGNLGIDINGIPVADEILAVFPATLELCFFAFLLSLIIGIPLGTIAGVRRGHFVDTVISSITLVGYSIPLFWFAMLLILLFALHLGWLPVSGRYSLLYEIHPVTGFALIDIMLSNEPYKAHAMLDAIKHLILPTLVLAMAPMTEVIRLTRASVSEVMKQNFIKVAQTKGLSTFEIVRRHGMRNAIPPIIPKLGMQFSTMMTFAMLTESIFNWPGIGRWLLDAIAAQNYIAIQAGVITVASFILLANILSDLIGAFVNPLVRKEWYAIK</sequence>
<dbReference type="SUPFAM" id="SSF161098">
    <property type="entry name" value="MetI-like"/>
    <property type="match status" value="1"/>
</dbReference>
<accession>A0A1Q9H4F4</accession>
<name>A0A1Q9H4F4_PHODP</name>
<dbReference type="PROSITE" id="PS50928">
    <property type="entry name" value="ABC_TM1"/>
    <property type="match status" value="1"/>
</dbReference>
<evidence type="ECO:0000259" key="10">
    <source>
        <dbReference type="PROSITE" id="PS50928"/>
    </source>
</evidence>
<evidence type="ECO:0000256" key="4">
    <source>
        <dbReference type="ARBA" id="ARBA00022519"/>
    </source>
</evidence>
<organism evidence="12 14">
    <name type="scientific">Photobacterium damsela subsp. piscicida</name>
    <name type="common">Pasteurella piscicida</name>
    <dbReference type="NCBI Taxonomy" id="38294"/>
    <lineage>
        <taxon>Bacteria</taxon>
        <taxon>Pseudomonadati</taxon>
        <taxon>Pseudomonadota</taxon>
        <taxon>Gammaproteobacteria</taxon>
        <taxon>Vibrionales</taxon>
        <taxon>Vibrionaceae</taxon>
        <taxon>Photobacterium</taxon>
    </lineage>
</organism>
<keyword evidence="6 9" id="KW-1133">Transmembrane helix</keyword>
<protein>
    <submittedName>
        <fullName evidence="12">ABC transporter permease subunit</fullName>
    </submittedName>
    <submittedName>
        <fullName evidence="11">Peptide transport system permease protein SapB</fullName>
    </submittedName>
</protein>
<dbReference type="AlphaFoldDB" id="A0A1Q9H4F4"/>
<evidence type="ECO:0000256" key="6">
    <source>
        <dbReference type="ARBA" id="ARBA00022989"/>
    </source>
</evidence>
<evidence type="ECO:0000256" key="2">
    <source>
        <dbReference type="ARBA" id="ARBA00022448"/>
    </source>
</evidence>
<evidence type="ECO:0000313" key="11">
    <source>
        <dbReference type="EMBL" id="BAX52664.1"/>
    </source>
</evidence>
<dbReference type="GO" id="GO:0005886">
    <property type="term" value="C:plasma membrane"/>
    <property type="evidence" value="ECO:0007669"/>
    <property type="project" value="UniProtKB-SubCell"/>
</dbReference>
<gene>
    <name evidence="12" type="ORF">IC627_09245</name>
    <name evidence="11" type="ORF">PDPUS_1_01290</name>
</gene>
<keyword evidence="7 9" id="KW-0472">Membrane</keyword>
<dbReference type="InterPro" id="IPR000515">
    <property type="entry name" value="MetI-like"/>
</dbReference>
<reference evidence="13" key="2">
    <citation type="submission" date="2017-05" db="EMBL/GenBank/DDBJ databases">
        <title>Whole genome sequence of fish pathogenic bacteria, Photobacterium damselae subsp. piscicida, strain 91-197, isolated from hybrid striped bass (Morone sp.) in USA.</title>
        <authorList>
            <person name="Teru Y."/>
            <person name="Hikima J."/>
            <person name="Kono T."/>
            <person name="Sakai M."/>
            <person name="Takano T."/>
            <person name="Hawke J.P."/>
            <person name="Takeyama H."/>
            <person name="Aoki T."/>
        </authorList>
    </citation>
    <scope>NUCLEOTIDE SEQUENCE [LARGE SCALE GENOMIC DNA]</scope>
    <source>
        <strain evidence="13">91-197</strain>
    </source>
</reference>
<dbReference type="Gene3D" id="1.10.3720.10">
    <property type="entry name" value="MetI-like"/>
    <property type="match status" value="1"/>
</dbReference>
<evidence type="ECO:0000256" key="7">
    <source>
        <dbReference type="ARBA" id="ARBA00023136"/>
    </source>
</evidence>
<reference evidence="12 14" key="3">
    <citation type="submission" date="2020-09" db="EMBL/GenBank/DDBJ databases">
        <title>Complete, closed and curated genome sequences of Photobacterium damselae subsp. piscicida isolates from Australia indicate localised evolution and additional plasmid-borne pathogenicity mechanisms.</title>
        <authorList>
            <person name="Baseggio L."/>
            <person name="Silayeva O."/>
            <person name="Buller N."/>
            <person name="Landos M."/>
            <person name="Engelstaedter J."/>
            <person name="Barnes A.C."/>
        </authorList>
    </citation>
    <scope>NUCLEOTIDE SEQUENCE [LARGE SCALE GENOMIC DNA]</scope>
    <source>
        <strain evidence="12 14">AS-16-0540-1</strain>
    </source>
</reference>
<feature type="domain" description="ABC transmembrane type-1" evidence="10">
    <location>
        <begin position="73"/>
        <end position="301"/>
    </location>
</feature>
<evidence type="ECO:0000256" key="8">
    <source>
        <dbReference type="ARBA" id="ARBA00024202"/>
    </source>
</evidence>
<evidence type="ECO:0000256" key="1">
    <source>
        <dbReference type="ARBA" id="ARBA00004429"/>
    </source>
</evidence>
<dbReference type="PANTHER" id="PTHR43163">
    <property type="entry name" value="DIPEPTIDE TRANSPORT SYSTEM PERMEASE PROTEIN DPPB-RELATED"/>
    <property type="match status" value="1"/>
</dbReference>
<reference evidence="11" key="1">
    <citation type="journal article" date="2017" name="Genome Announc.">
        <title>Whole-Genome Sequence of Photobacterium damselae subsp. piscicida Strain 91-197, Isolated from Hybrid Striped Bass (Morone sp.) in the United States.</title>
        <authorList>
            <person name="Teru Y."/>
            <person name="Hikima J."/>
            <person name="Kono T."/>
            <person name="Sakai M."/>
            <person name="Takano T."/>
            <person name="Hawke J.P."/>
            <person name="Takeyama H."/>
            <person name="Aoki T."/>
        </authorList>
    </citation>
    <scope>NUCLEOTIDE SEQUENCE</scope>
    <source>
        <strain evidence="11">91-197</strain>
    </source>
</reference>
<dbReference type="CDD" id="cd06261">
    <property type="entry name" value="TM_PBP2"/>
    <property type="match status" value="1"/>
</dbReference>
<dbReference type="Pfam" id="PF00528">
    <property type="entry name" value="BPD_transp_1"/>
    <property type="match status" value="1"/>
</dbReference>
<feature type="transmembrane region" description="Helical" evidence="9">
    <location>
        <begin position="282"/>
        <end position="312"/>
    </location>
</feature>
<keyword evidence="3" id="KW-1003">Cell membrane</keyword>
<dbReference type="Proteomes" id="UP000218676">
    <property type="component" value="Chromosome 1"/>
</dbReference>
<comment type="subcellular location">
    <subcellularLocation>
        <location evidence="1">Cell inner membrane</location>
        <topology evidence="1">Multi-pass membrane protein</topology>
    </subcellularLocation>
    <subcellularLocation>
        <location evidence="9">Cell membrane</location>
        <topology evidence="9">Multi-pass membrane protein</topology>
    </subcellularLocation>
</comment>
<feature type="transmembrane region" description="Helical" evidence="9">
    <location>
        <begin position="112"/>
        <end position="135"/>
    </location>
</feature>
<dbReference type="Proteomes" id="UP000516656">
    <property type="component" value="Chromosome 1"/>
</dbReference>
<dbReference type="GO" id="GO:0071916">
    <property type="term" value="F:dipeptide transmembrane transporter activity"/>
    <property type="evidence" value="ECO:0007669"/>
    <property type="project" value="TreeGrafter"/>
</dbReference>
<feature type="transmembrane region" description="Helical" evidence="9">
    <location>
        <begin position="9"/>
        <end position="27"/>
    </location>
</feature>
<evidence type="ECO:0000256" key="3">
    <source>
        <dbReference type="ARBA" id="ARBA00022475"/>
    </source>
</evidence>
<keyword evidence="5 9" id="KW-0812">Transmembrane</keyword>
<evidence type="ECO:0000256" key="5">
    <source>
        <dbReference type="ARBA" id="ARBA00022692"/>
    </source>
</evidence>
<dbReference type="RefSeq" id="WP_005298746.1">
    <property type="nucleotide sequence ID" value="NZ_AP018045.1"/>
</dbReference>
<evidence type="ECO:0000313" key="12">
    <source>
        <dbReference type="EMBL" id="QOD55536.1"/>
    </source>
</evidence>